<keyword evidence="2" id="KW-0812">Transmembrane</keyword>
<reference evidence="3 4" key="1">
    <citation type="journal article" date="2019" name="Int. J. Syst. Evol. Microbiol.">
        <title>The Global Catalogue of Microorganisms (GCM) 10K type strain sequencing project: providing services to taxonomists for standard genome sequencing and annotation.</title>
        <authorList>
            <consortium name="The Broad Institute Genomics Platform"/>
            <consortium name="The Broad Institute Genome Sequencing Center for Infectious Disease"/>
            <person name="Wu L."/>
            <person name="Ma J."/>
        </authorList>
    </citation>
    <scope>NUCLEOTIDE SEQUENCE [LARGE SCALE GENOMIC DNA]</scope>
    <source>
        <strain evidence="3 4">JCM 14307</strain>
    </source>
</reference>
<evidence type="ECO:0000256" key="2">
    <source>
        <dbReference type="SAM" id="Phobius"/>
    </source>
</evidence>
<evidence type="ECO:0000313" key="3">
    <source>
        <dbReference type="EMBL" id="GAA1703888.1"/>
    </source>
</evidence>
<feature type="transmembrane region" description="Helical" evidence="2">
    <location>
        <begin position="7"/>
        <end position="29"/>
    </location>
</feature>
<evidence type="ECO:0000313" key="4">
    <source>
        <dbReference type="Proteomes" id="UP001500280"/>
    </source>
</evidence>
<keyword evidence="2" id="KW-1133">Transmembrane helix</keyword>
<evidence type="ECO:0000256" key="1">
    <source>
        <dbReference type="SAM" id="MobiDB-lite"/>
    </source>
</evidence>
<accession>A0ABN2IFM2</accession>
<keyword evidence="2" id="KW-0472">Membrane</keyword>
<evidence type="ECO:0008006" key="5">
    <source>
        <dbReference type="Google" id="ProtNLM"/>
    </source>
</evidence>
<protein>
    <recommendedName>
        <fullName evidence="5">Secreted protein</fullName>
    </recommendedName>
</protein>
<feature type="region of interest" description="Disordered" evidence="1">
    <location>
        <begin position="55"/>
        <end position="109"/>
    </location>
</feature>
<feature type="compositionally biased region" description="Polar residues" evidence="1">
    <location>
        <begin position="67"/>
        <end position="79"/>
    </location>
</feature>
<name>A0ABN2IFM2_9ACTN</name>
<comment type="caution">
    <text evidence="3">The sequence shown here is derived from an EMBL/GenBank/DDBJ whole genome shotgun (WGS) entry which is preliminary data.</text>
</comment>
<dbReference type="Proteomes" id="UP001500280">
    <property type="component" value="Unassembled WGS sequence"/>
</dbReference>
<keyword evidence="4" id="KW-1185">Reference proteome</keyword>
<dbReference type="EMBL" id="BAAANF010000019">
    <property type="protein sequence ID" value="GAA1703888.1"/>
    <property type="molecule type" value="Genomic_DNA"/>
</dbReference>
<dbReference type="RefSeq" id="WP_344158985.1">
    <property type="nucleotide sequence ID" value="NZ_BAAANF010000019.1"/>
</dbReference>
<gene>
    <name evidence="3" type="ORF">GCM10009745_59230</name>
</gene>
<proteinExistence type="predicted"/>
<feature type="transmembrane region" description="Helical" evidence="2">
    <location>
        <begin position="35"/>
        <end position="55"/>
    </location>
</feature>
<organism evidence="3 4">
    <name type="scientific">Kribbella yunnanensis</name>
    <dbReference type="NCBI Taxonomy" id="190194"/>
    <lineage>
        <taxon>Bacteria</taxon>
        <taxon>Bacillati</taxon>
        <taxon>Actinomycetota</taxon>
        <taxon>Actinomycetes</taxon>
        <taxon>Propionibacteriales</taxon>
        <taxon>Kribbellaceae</taxon>
        <taxon>Kribbella</taxon>
    </lineage>
</organism>
<sequence>MSRSKVWVVTIGTALVVFTVIVLGTYLLTGEVKPWSIGLGGVCFAATVAIGNSVLTSRSKPEPPSQGRPSQQTGTTYATGGSIAGLAAGGDITIGTPPTPRPEAPDEGA</sequence>